<reference evidence="3" key="1">
    <citation type="journal article" date="2020" name="Stud. Mycol.">
        <title>101 Dothideomycetes genomes: a test case for predicting lifestyles and emergence of pathogens.</title>
        <authorList>
            <person name="Haridas S."/>
            <person name="Albert R."/>
            <person name="Binder M."/>
            <person name="Bloem J."/>
            <person name="Labutti K."/>
            <person name="Salamov A."/>
            <person name="Andreopoulos B."/>
            <person name="Baker S."/>
            <person name="Barry K."/>
            <person name="Bills G."/>
            <person name="Bluhm B."/>
            <person name="Cannon C."/>
            <person name="Castanera R."/>
            <person name="Culley D."/>
            <person name="Daum C."/>
            <person name="Ezra D."/>
            <person name="Gonzalez J."/>
            <person name="Henrissat B."/>
            <person name="Kuo A."/>
            <person name="Liang C."/>
            <person name="Lipzen A."/>
            <person name="Lutzoni F."/>
            <person name="Magnuson J."/>
            <person name="Mondo S."/>
            <person name="Nolan M."/>
            <person name="Ohm R."/>
            <person name="Pangilinan J."/>
            <person name="Park H.-J."/>
            <person name="Ramirez L."/>
            <person name="Alfaro M."/>
            <person name="Sun H."/>
            <person name="Tritt A."/>
            <person name="Yoshinaga Y."/>
            <person name="Zwiers L.-H."/>
            <person name="Turgeon B."/>
            <person name="Goodwin S."/>
            <person name="Spatafora J."/>
            <person name="Crous P."/>
            <person name="Grigoriev I."/>
        </authorList>
    </citation>
    <scope>NUCLEOTIDE SEQUENCE</scope>
    <source>
        <strain evidence="3">CBS 125425</strain>
    </source>
</reference>
<feature type="region of interest" description="Disordered" evidence="1">
    <location>
        <begin position="123"/>
        <end position="189"/>
    </location>
</feature>
<evidence type="ECO:0000313" key="4">
    <source>
        <dbReference type="Proteomes" id="UP000799444"/>
    </source>
</evidence>
<comment type="caution">
    <text evidence="3">The sequence shown here is derived from an EMBL/GenBank/DDBJ whole genome shotgun (WGS) entry which is preliminary data.</text>
</comment>
<name>A0A9P4R1Y1_9PLEO</name>
<feature type="region of interest" description="Disordered" evidence="1">
    <location>
        <begin position="81"/>
        <end position="101"/>
    </location>
</feature>
<evidence type="ECO:0000313" key="3">
    <source>
        <dbReference type="EMBL" id="KAF2735311.1"/>
    </source>
</evidence>
<feature type="compositionally biased region" description="Polar residues" evidence="1">
    <location>
        <begin position="131"/>
        <end position="143"/>
    </location>
</feature>
<keyword evidence="2" id="KW-1133">Transmembrane helix</keyword>
<protein>
    <submittedName>
        <fullName evidence="3">Uncharacterized protein</fullName>
    </submittedName>
</protein>
<keyword evidence="2" id="KW-0472">Membrane</keyword>
<accession>A0A9P4R1Y1</accession>
<feature type="compositionally biased region" description="Polar residues" evidence="1">
    <location>
        <begin position="164"/>
        <end position="175"/>
    </location>
</feature>
<dbReference type="AlphaFoldDB" id="A0A9P4R1Y1"/>
<keyword evidence="4" id="KW-1185">Reference proteome</keyword>
<sequence>MGTYSTLRAPGYHISAQWLMLGALASRGFSAEPDSFFNQPLNFASSQVSTLLSDIIISATSTTMRSCKGCIGRKLQKIMSKSSAPKSTQRQTTIASPIQSWATSPHRSIPNLLCRPIFPTQTVQTSSTTTNMAKLSHNPSSEATLPHPTVIKNNREEGFGPPTRITTLGPETSRPSLKPSPASATCCPKHKSKAISQLERILTSNRYRQSSPDKVNGTATWQHDIVTVNFNWFILPAITYALITIFVIVTIAMTRSAPSWKSGPLPLLHATSEEGVWAWDERVREEAKRRRMRVILEGLL</sequence>
<gene>
    <name evidence="3" type="ORF">EJ04DRAFT_522943</name>
</gene>
<feature type="transmembrane region" description="Helical" evidence="2">
    <location>
        <begin position="232"/>
        <end position="253"/>
    </location>
</feature>
<organism evidence="3 4">
    <name type="scientific">Polyplosphaeria fusca</name>
    <dbReference type="NCBI Taxonomy" id="682080"/>
    <lineage>
        <taxon>Eukaryota</taxon>
        <taxon>Fungi</taxon>
        <taxon>Dikarya</taxon>
        <taxon>Ascomycota</taxon>
        <taxon>Pezizomycotina</taxon>
        <taxon>Dothideomycetes</taxon>
        <taxon>Pleosporomycetidae</taxon>
        <taxon>Pleosporales</taxon>
        <taxon>Tetraplosphaeriaceae</taxon>
        <taxon>Polyplosphaeria</taxon>
    </lineage>
</organism>
<evidence type="ECO:0000256" key="2">
    <source>
        <dbReference type="SAM" id="Phobius"/>
    </source>
</evidence>
<dbReference type="Proteomes" id="UP000799444">
    <property type="component" value="Unassembled WGS sequence"/>
</dbReference>
<dbReference type="EMBL" id="ML996137">
    <property type="protein sequence ID" value="KAF2735311.1"/>
    <property type="molecule type" value="Genomic_DNA"/>
</dbReference>
<proteinExistence type="predicted"/>
<keyword evidence="2" id="KW-0812">Transmembrane</keyword>
<evidence type="ECO:0000256" key="1">
    <source>
        <dbReference type="SAM" id="MobiDB-lite"/>
    </source>
</evidence>